<evidence type="ECO:0000313" key="2">
    <source>
        <dbReference type="EMBL" id="GFF24026.1"/>
    </source>
</evidence>
<dbReference type="Proteomes" id="UP000465221">
    <property type="component" value="Unassembled WGS sequence"/>
</dbReference>
<evidence type="ECO:0000313" key="3">
    <source>
        <dbReference type="Proteomes" id="UP000465221"/>
    </source>
</evidence>
<organism evidence="2 3">
    <name type="scientific">Aspergillus udagawae</name>
    <dbReference type="NCBI Taxonomy" id="91492"/>
    <lineage>
        <taxon>Eukaryota</taxon>
        <taxon>Fungi</taxon>
        <taxon>Dikarya</taxon>
        <taxon>Ascomycota</taxon>
        <taxon>Pezizomycotina</taxon>
        <taxon>Eurotiomycetes</taxon>
        <taxon>Eurotiomycetidae</taxon>
        <taxon>Eurotiales</taxon>
        <taxon>Aspergillaceae</taxon>
        <taxon>Aspergillus</taxon>
        <taxon>Aspergillus subgen. Fumigati</taxon>
    </lineage>
</organism>
<gene>
    <name evidence="2" type="ORF">IFM46972_00894</name>
</gene>
<accession>A0A8H3RLS7</accession>
<comment type="caution">
    <text evidence="2">The sequence shown here is derived from an EMBL/GenBank/DDBJ whole genome shotgun (WGS) entry which is preliminary data.</text>
</comment>
<dbReference type="AlphaFoldDB" id="A0A8H3RLS7"/>
<feature type="region of interest" description="Disordered" evidence="1">
    <location>
        <begin position="70"/>
        <end position="91"/>
    </location>
</feature>
<sequence length="91" mass="10220">MVPEFVKLGDETYDDIIITIMSHVYAMHPVILSTLNTLDDPMYQILDQTGNDQPDAFKSLANHECNKTGYTRARTSSNNKPKSDAEINLAM</sequence>
<reference evidence="2 3" key="1">
    <citation type="submission" date="2020-01" db="EMBL/GenBank/DDBJ databases">
        <title>Draft genome sequence of Aspergillus udagawae IFM 46972.</title>
        <authorList>
            <person name="Takahashi H."/>
            <person name="Yaguchi T."/>
        </authorList>
    </citation>
    <scope>NUCLEOTIDE SEQUENCE [LARGE SCALE GENOMIC DNA]</scope>
    <source>
        <strain evidence="2 3">IFM 46972</strain>
    </source>
</reference>
<dbReference type="EMBL" id="BLKC01000004">
    <property type="protein sequence ID" value="GFF24026.1"/>
    <property type="molecule type" value="Genomic_DNA"/>
</dbReference>
<protein>
    <submittedName>
        <fullName evidence="2">Uncharacterized protein</fullName>
    </submittedName>
</protein>
<name>A0A8H3RLS7_9EURO</name>
<evidence type="ECO:0000256" key="1">
    <source>
        <dbReference type="SAM" id="MobiDB-lite"/>
    </source>
</evidence>
<proteinExistence type="predicted"/>